<evidence type="ECO:0000256" key="4">
    <source>
        <dbReference type="ARBA" id="ARBA00022679"/>
    </source>
</evidence>
<dbReference type="Pfam" id="PF07568">
    <property type="entry name" value="HisKA_2"/>
    <property type="match status" value="1"/>
</dbReference>
<dbReference type="GO" id="GO:0004673">
    <property type="term" value="F:protein histidine kinase activity"/>
    <property type="evidence" value="ECO:0007669"/>
    <property type="project" value="UniProtKB-EC"/>
</dbReference>
<feature type="transmembrane region" description="Helical" evidence="8">
    <location>
        <begin position="44"/>
        <end position="65"/>
    </location>
</feature>
<gene>
    <name evidence="11" type="ORF">DS837_29010</name>
</gene>
<dbReference type="Pfam" id="PF02518">
    <property type="entry name" value="HATPase_c"/>
    <property type="match status" value="1"/>
</dbReference>
<comment type="catalytic activity">
    <reaction evidence="1">
        <text>ATP + protein L-histidine = ADP + protein N-phospho-L-histidine.</text>
        <dbReference type="EC" id="2.7.13.3"/>
    </reaction>
</comment>
<name>A0A6L3ASR3_AZOBR</name>
<dbReference type="GO" id="GO:0005524">
    <property type="term" value="F:ATP binding"/>
    <property type="evidence" value="ECO:0007669"/>
    <property type="project" value="UniProtKB-KW"/>
</dbReference>
<dbReference type="InterPro" id="IPR003594">
    <property type="entry name" value="HATPase_dom"/>
</dbReference>
<evidence type="ECO:0000313" key="11">
    <source>
        <dbReference type="EMBL" id="KAA0677552.1"/>
    </source>
</evidence>
<dbReference type="EC" id="2.7.13.3" evidence="2"/>
<dbReference type="Proteomes" id="UP000476837">
    <property type="component" value="Unassembled WGS sequence"/>
</dbReference>
<keyword evidence="7" id="KW-0067">ATP-binding</keyword>
<organism evidence="11 12">
    <name type="scientific">Azospirillum brasilense</name>
    <dbReference type="NCBI Taxonomy" id="192"/>
    <lineage>
        <taxon>Bacteria</taxon>
        <taxon>Pseudomonadati</taxon>
        <taxon>Pseudomonadota</taxon>
        <taxon>Alphaproteobacteria</taxon>
        <taxon>Rhodospirillales</taxon>
        <taxon>Azospirillaceae</taxon>
        <taxon>Azospirillum</taxon>
    </lineage>
</organism>
<dbReference type="Gene3D" id="3.30.450.20">
    <property type="entry name" value="PAS domain"/>
    <property type="match status" value="2"/>
</dbReference>
<feature type="transmembrane region" description="Helical" evidence="8">
    <location>
        <begin position="307"/>
        <end position="329"/>
    </location>
</feature>
<keyword evidence="4" id="KW-0808">Transferase</keyword>
<evidence type="ECO:0000256" key="2">
    <source>
        <dbReference type="ARBA" id="ARBA00012438"/>
    </source>
</evidence>
<keyword evidence="8" id="KW-0472">Membrane</keyword>
<protein>
    <recommendedName>
        <fullName evidence="2">histidine kinase</fullName>
        <ecNumber evidence="2">2.7.13.3</ecNumber>
    </recommendedName>
</protein>
<evidence type="ECO:0000259" key="9">
    <source>
        <dbReference type="Pfam" id="PF02518"/>
    </source>
</evidence>
<reference evidence="11 12" key="1">
    <citation type="submission" date="2018-07" db="EMBL/GenBank/DDBJ databases">
        <title>Genome sequence of Roseomonas fauriae ATCC 49958.</title>
        <authorList>
            <person name="Sant'Anna F.H."/>
            <person name="Baldani J.I."/>
            <person name="Zilli J.E."/>
            <person name="Reis V.M."/>
            <person name="Hartmann A."/>
            <person name="Cruz L."/>
            <person name="de Souza E.M."/>
            <person name="de Oliveira Pedrosa F."/>
            <person name="Passaglia L.M.P."/>
        </authorList>
    </citation>
    <scope>NUCLEOTIDE SEQUENCE [LARGE SCALE GENOMIC DNA]</scope>
    <source>
        <strain evidence="11 12">ATCC 49958</strain>
    </source>
</reference>
<dbReference type="AlphaFoldDB" id="A0A6L3ASR3"/>
<evidence type="ECO:0000256" key="6">
    <source>
        <dbReference type="ARBA" id="ARBA00022777"/>
    </source>
</evidence>
<evidence type="ECO:0000256" key="8">
    <source>
        <dbReference type="SAM" id="Phobius"/>
    </source>
</evidence>
<evidence type="ECO:0000256" key="3">
    <source>
        <dbReference type="ARBA" id="ARBA00022553"/>
    </source>
</evidence>
<keyword evidence="8" id="KW-1133">Transmembrane helix</keyword>
<evidence type="ECO:0000313" key="12">
    <source>
        <dbReference type="Proteomes" id="UP000476837"/>
    </source>
</evidence>
<proteinExistence type="predicted"/>
<dbReference type="SUPFAM" id="SSF55874">
    <property type="entry name" value="ATPase domain of HSP90 chaperone/DNA topoisomerase II/histidine kinase"/>
    <property type="match status" value="1"/>
</dbReference>
<keyword evidence="3" id="KW-0597">Phosphoprotein</keyword>
<comment type="caution">
    <text evidence="11">The sequence shown here is derived from an EMBL/GenBank/DDBJ whole genome shotgun (WGS) entry which is preliminary data.</text>
</comment>
<dbReference type="InterPro" id="IPR011495">
    <property type="entry name" value="Sig_transdc_His_kin_sub2_dim/P"/>
</dbReference>
<evidence type="ECO:0000256" key="1">
    <source>
        <dbReference type="ARBA" id="ARBA00000085"/>
    </source>
</evidence>
<keyword evidence="6 11" id="KW-0418">Kinase</keyword>
<feature type="domain" description="Histidine kinase/HSP90-like ATPase" evidence="9">
    <location>
        <begin position="491"/>
        <end position="577"/>
    </location>
</feature>
<dbReference type="PANTHER" id="PTHR41523">
    <property type="entry name" value="TWO-COMPONENT SYSTEM SENSOR PROTEIN"/>
    <property type="match status" value="1"/>
</dbReference>
<dbReference type="CDD" id="cd18774">
    <property type="entry name" value="PDC2_HK_sensor"/>
    <property type="match status" value="1"/>
</dbReference>
<evidence type="ECO:0000256" key="7">
    <source>
        <dbReference type="ARBA" id="ARBA00022840"/>
    </source>
</evidence>
<dbReference type="RefSeq" id="WP_149167938.1">
    <property type="nucleotide sequence ID" value="NZ_QOKV01000033.1"/>
</dbReference>
<dbReference type="Gene3D" id="3.30.565.10">
    <property type="entry name" value="Histidine kinase-like ATPase, C-terminal domain"/>
    <property type="match status" value="1"/>
</dbReference>
<evidence type="ECO:0000259" key="10">
    <source>
        <dbReference type="Pfam" id="PF07568"/>
    </source>
</evidence>
<dbReference type="EMBL" id="QOKV01000033">
    <property type="protein sequence ID" value="KAA0677552.1"/>
    <property type="molecule type" value="Genomic_DNA"/>
</dbReference>
<keyword evidence="8" id="KW-0812">Transmembrane</keyword>
<accession>A0A6L3ASR3</accession>
<sequence>RSVEYRFVFFSILAIRLRVASVHIRSLNHIMPLPPTLFKRALSVVVTALAAMAAIAVSLVAWNLTTQRRFAAAEMAITVRAIAAALDQQLLVTTSALEALAATMVVDGDPQRLYRVAQAVKDKHSHWSHVTLRDAGGSVVFSTKVPYGTTVPTVADINPKLGEAMTTGQPQVSGLLFGPIANEHVGAVLVPVQAKDGKRYALIAAVTTSKWETLLREQPIPDGWVAGIIDRNGVVVARTRAAEQFVGKPAPGWVQMAIQTAPTGQATGPALEGEPLSLVFSRSKVSGWTVAFAAPASVFEEPLRRSLWSAAAVSILALGCASLLVLRYARRLSKSVSGLAQVAEAMQTPGAALPPPPPTNLEELASVYDTMRNTSDLLRRAEDQRIMSMRELQHRVKNDLQAILSLLALESGQAKSEETIRILDQLQGRVEALRLVHARLYEASQVGVVELGEYLLELCANAIALHGRGLAGGIALRTSVDHAYVDHNTAVSLGLIANEFITNSAKHAFPQGGGTITLALLVTKPGEIHLMLSDNGVGLPPERVRSSGLELISMLAEQVGAESTWTTSPQTSLRLTLHTGDAGHTN</sequence>
<feature type="domain" description="Signal transduction histidine kinase subgroup 2 dimerisation and phosphoacceptor" evidence="10">
    <location>
        <begin position="391"/>
        <end position="464"/>
    </location>
</feature>
<dbReference type="InterPro" id="IPR036890">
    <property type="entry name" value="HATPase_C_sf"/>
</dbReference>
<keyword evidence="5" id="KW-0547">Nucleotide-binding</keyword>
<feature type="non-terminal residue" evidence="11">
    <location>
        <position position="1"/>
    </location>
</feature>
<dbReference type="PANTHER" id="PTHR41523:SF8">
    <property type="entry name" value="ETHYLENE RESPONSE SENSOR PROTEIN"/>
    <property type="match status" value="1"/>
</dbReference>
<evidence type="ECO:0000256" key="5">
    <source>
        <dbReference type="ARBA" id="ARBA00022741"/>
    </source>
</evidence>